<dbReference type="EMBL" id="HG001818">
    <property type="protein sequence ID" value="CDF37183.1"/>
    <property type="molecule type" value="Genomic_DNA"/>
</dbReference>
<evidence type="ECO:0000313" key="2">
    <source>
        <dbReference type="Proteomes" id="UP000012073"/>
    </source>
</evidence>
<protein>
    <submittedName>
        <fullName evidence="1">Uncharacterized protein</fullName>
    </submittedName>
</protein>
<dbReference type="GeneID" id="17324703"/>
<evidence type="ECO:0000313" key="1">
    <source>
        <dbReference type="EMBL" id="CDF37183.1"/>
    </source>
</evidence>
<dbReference type="RefSeq" id="XP_005717002.1">
    <property type="nucleotide sequence ID" value="XM_005716945.1"/>
</dbReference>
<dbReference type="Proteomes" id="UP000012073">
    <property type="component" value="Unassembled WGS sequence"/>
</dbReference>
<sequence>MRATRIGRCAGKGAVGQRGRYERRGLKNGCDFARLAATGMYLRRYRSPF</sequence>
<accession>R7QHE5</accession>
<dbReference type="KEGG" id="ccp:CHC_T00005141001"/>
<name>R7QHE5_CHOCR</name>
<gene>
    <name evidence="1" type="ORF">CHC_T00005141001</name>
</gene>
<dbReference type="AlphaFoldDB" id="R7QHE5"/>
<reference evidence="2" key="1">
    <citation type="journal article" date="2013" name="Proc. Natl. Acad. Sci. U.S.A.">
        <title>Genome structure and metabolic features in the red seaweed Chondrus crispus shed light on evolution of the Archaeplastida.</title>
        <authorList>
            <person name="Collen J."/>
            <person name="Porcel B."/>
            <person name="Carre W."/>
            <person name="Ball S.G."/>
            <person name="Chaparro C."/>
            <person name="Tonon T."/>
            <person name="Barbeyron T."/>
            <person name="Michel G."/>
            <person name="Noel B."/>
            <person name="Valentin K."/>
            <person name="Elias M."/>
            <person name="Artiguenave F."/>
            <person name="Arun A."/>
            <person name="Aury J.M."/>
            <person name="Barbosa-Neto J.F."/>
            <person name="Bothwell J.H."/>
            <person name="Bouget F.Y."/>
            <person name="Brillet L."/>
            <person name="Cabello-Hurtado F."/>
            <person name="Capella-Gutierrez S."/>
            <person name="Charrier B."/>
            <person name="Cladiere L."/>
            <person name="Cock J.M."/>
            <person name="Coelho S.M."/>
            <person name="Colleoni C."/>
            <person name="Czjzek M."/>
            <person name="Da Silva C."/>
            <person name="Delage L."/>
            <person name="Denoeud F."/>
            <person name="Deschamps P."/>
            <person name="Dittami S.M."/>
            <person name="Gabaldon T."/>
            <person name="Gachon C.M."/>
            <person name="Groisillier A."/>
            <person name="Herve C."/>
            <person name="Jabbari K."/>
            <person name="Katinka M."/>
            <person name="Kloareg B."/>
            <person name="Kowalczyk N."/>
            <person name="Labadie K."/>
            <person name="Leblanc C."/>
            <person name="Lopez P.J."/>
            <person name="McLachlan D.H."/>
            <person name="Meslet-Cladiere L."/>
            <person name="Moustafa A."/>
            <person name="Nehr Z."/>
            <person name="Nyvall Collen P."/>
            <person name="Panaud O."/>
            <person name="Partensky F."/>
            <person name="Poulain J."/>
            <person name="Rensing S.A."/>
            <person name="Rousvoal S."/>
            <person name="Samson G."/>
            <person name="Symeonidi A."/>
            <person name="Weissenbach J."/>
            <person name="Zambounis A."/>
            <person name="Wincker P."/>
            <person name="Boyen C."/>
        </authorList>
    </citation>
    <scope>NUCLEOTIDE SEQUENCE [LARGE SCALE GENOMIC DNA]</scope>
    <source>
        <strain evidence="2">cv. Stackhouse</strain>
    </source>
</reference>
<proteinExistence type="predicted"/>
<keyword evidence="2" id="KW-1185">Reference proteome</keyword>
<dbReference type="Gramene" id="CDF37183">
    <property type="protein sequence ID" value="CDF37183"/>
    <property type="gene ID" value="CHC_T00005141001"/>
</dbReference>
<organism evidence="1 2">
    <name type="scientific">Chondrus crispus</name>
    <name type="common">Carrageen Irish moss</name>
    <name type="synonym">Polymorpha crispa</name>
    <dbReference type="NCBI Taxonomy" id="2769"/>
    <lineage>
        <taxon>Eukaryota</taxon>
        <taxon>Rhodophyta</taxon>
        <taxon>Florideophyceae</taxon>
        <taxon>Rhodymeniophycidae</taxon>
        <taxon>Gigartinales</taxon>
        <taxon>Gigartinaceae</taxon>
        <taxon>Chondrus</taxon>
    </lineage>
</organism>